<dbReference type="InterPro" id="IPR007320">
    <property type="entry name" value="PDCD2_C"/>
</dbReference>
<dbReference type="Pfam" id="PF04194">
    <property type="entry name" value="PDCD2_C"/>
    <property type="match status" value="1"/>
</dbReference>
<dbReference type="PANTHER" id="PTHR46421">
    <property type="entry name" value="PROGRAMMED CELL DEATH PROTEIN 2-LIKE"/>
    <property type="match status" value="1"/>
</dbReference>
<dbReference type="InterPro" id="IPR052815">
    <property type="entry name" value="PDCD2-like_regulator"/>
</dbReference>
<accession>A0AAN8XHD5</accession>
<proteinExistence type="predicted"/>
<reference evidence="2 3" key="1">
    <citation type="submission" date="2023-11" db="EMBL/GenBank/DDBJ databases">
        <title>Halocaridina rubra genome assembly.</title>
        <authorList>
            <person name="Smith C."/>
        </authorList>
    </citation>
    <scope>NUCLEOTIDE SEQUENCE [LARGE SCALE GENOMIC DNA]</scope>
    <source>
        <strain evidence="2">EP-1</strain>
        <tissue evidence="2">Whole</tissue>
    </source>
</reference>
<dbReference type="AlphaFoldDB" id="A0AAN8XHD5"/>
<dbReference type="GO" id="GO:0005737">
    <property type="term" value="C:cytoplasm"/>
    <property type="evidence" value="ECO:0007669"/>
    <property type="project" value="InterPro"/>
</dbReference>
<comment type="caution">
    <text evidence="2">The sequence shown here is derived from an EMBL/GenBank/DDBJ whole genome shotgun (WGS) entry which is preliminary data.</text>
</comment>
<gene>
    <name evidence="2" type="primary">PDCD2_2</name>
    <name evidence="2" type="ORF">SK128_011438</name>
</gene>
<keyword evidence="3" id="KW-1185">Reference proteome</keyword>
<sequence length="425" mass="46447">MASKPQTVLLGFADEQITVKHLQTCNYSISKIGGTPDWCVSGCEIPICKRCGRKQSLVIQIYAPLEGGLYHRTLYLFACVTQECWHRPHSWTCVRSQIIDQGATKTSSPATKSHIGETWFDDDDDWGSIDNDGNGNEDNFNMASSSQLYLDNMSKTGGARSNLNNMNSHTTSSIAEVAQNLESKLSIIEGDANANEALCGAVGMVGCAGESVEASAVIEGPEGDMIAVDTPEQPTTDIPALFQEAAQIDANADIAFLPYFVVSDVEPPEDLSFSEHERELLLRYTHTTGHDLREEESAGGGDGKGDNIYEKDIAYHGDVLLHKFKKRVSRSPRQILRYSREEGSSPLWLRPPSPSEVPSKCPHCGGSVVFEMQITPQLVSHLRVQGVQGSIIEFGSVAVYTCLASCWGEKDVQRLECVIVQGEVI</sequence>
<dbReference type="PANTHER" id="PTHR46421:SF1">
    <property type="entry name" value="PROGRAMMED CELL DEATH PROTEIN 2-LIKE"/>
    <property type="match status" value="1"/>
</dbReference>
<evidence type="ECO:0000313" key="3">
    <source>
        <dbReference type="Proteomes" id="UP001381693"/>
    </source>
</evidence>
<name>A0AAN8XHD5_HALRR</name>
<feature type="domain" description="Programmed cell death protein 2 C-terminal" evidence="1">
    <location>
        <begin position="320"/>
        <end position="421"/>
    </location>
</feature>
<evidence type="ECO:0000313" key="2">
    <source>
        <dbReference type="EMBL" id="KAK7082916.1"/>
    </source>
</evidence>
<dbReference type="GO" id="GO:0006915">
    <property type="term" value="P:apoptotic process"/>
    <property type="evidence" value="ECO:0007669"/>
    <property type="project" value="TreeGrafter"/>
</dbReference>
<evidence type="ECO:0000259" key="1">
    <source>
        <dbReference type="Pfam" id="PF04194"/>
    </source>
</evidence>
<organism evidence="2 3">
    <name type="scientific">Halocaridina rubra</name>
    <name type="common">Hawaiian red shrimp</name>
    <dbReference type="NCBI Taxonomy" id="373956"/>
    <lineage>
        <taxon>Eukaryota</taxon>
        <taxon>Metazoa</taxon>
        <taxon>Ecdysozoa</taxon>
        <taxon>Arthropoda</taxon>
        <taxon>Crustacea</taxon>
        <taxon>Multicrustacea</taxon>
        <taxon>Malacostraca</taxon>
        <taxon>Eumalacostraca</taxon>
        <taxon>Eucarida</taxon>
        <taxon>Decapoda</taxon>
        <taxon>Pleocyemata</taxon>
        <taxon>Caridea</taxon>
        <taxon>Atyoidea</taxon>
        <taxon>Atyidae</taxon>
        <taxon>Halocaridina</taxon>
    </lineage>
</organism>
<protein>
    <submittedName>
        <fullName evidence="2">Programmed cell death protein 2</fullName>
    </submittedName>
</protein>
<dbReference type="EMBL" id="JAXCGZ010003852">
    <property type="protein sequence ID" value="KAK7082916.1"/>
    <property type="molecule type" value="Genomic_DNA"/>
</dbReference>
<dbReference type="Proteomes" id="UP001381693">
    <property type="component" value="Unassembled WGS sequence"/>
</dbReference>